<accession>A0A7X9RRF8</accession>
<dbReference type="InterPro" id="IPR006102">
    <property type="entry name" value="Ig-like_GH2"/>
</dbReference>
<evidence type="ECO:0000256" key="6">
    <source>
        <dbReference type="ARBA" id="ARBA00022801"/>
    </source>
</evidence>
<keyword evidence="8 10" id="KW-0326">Glycosidase</keyword>
<comment type="similarity">
    <text evidence="3 10">Belongs to the glycosyl hydrolase 2 family.</text>
</comment>
<dbReference type="InterPro" id="IPR014718">
    <property type="entry name" value="GH-type_carb-bd"/>
</dbReference>
<dbReference type="InterPro" id="IPR032312">
    <property type="entry name" value="LacZ_4"/>
</dbReference>
<dbReference type="Pfam" id="PF02929">
    <property type="entry name" value="Bgal_small_N"/>
    <property type="match status" value="1"/>
</dbReference>
<evidence type="ECO:0000256" key="4">
    <source>
        <dbReference type="ARBA" id="ARBA00011245"/>
    </source>
</evidence>
<dbReference type="GO" id="GO:0005990">
    <property type="term" value="P:lactose catabolic process"/>
    <property type="evidence" value="ECO:0007669"/>
    <property type="project" value="TreeGrafter"/>
</dbReference>
<evidence type="ECO:0000259" key="12">
    <source>
        <dbReference type="SMART" id="SM01038"/>
    </source>
</evidence>
<keyword evidence="14" id="KW-1185">Reference proteome</keyword>
<comment type="subunit">
    <text evidence="4">Monomer.</text>
</comment>
<keyword evidence="11" id="KW-0732">Signal</keyword>
<evidence type="ECO:0000256" key="3">
    <source>
        <dbReference type="ARBA" id="ARBA00007401"/>
    </source>
</evidence>
<dbReference type="SUPFAM" id="SSF51445">
    <property type="entry name" value="(Trans)glycosidases"/>
    <property type="match status" value="1"/>
</dbReference>
<dbReference type="SUPFAM" id="SSF49303">
    <property type="entry name" value="beta-Galactosidase/glucuronidase domain"/>
    <property type="match status" value="2"/>
</dbReference>
<comment type="catalytic activity">
    <reaction evidence="1 10">
        <text>Hydrolysis of terminal non-reducing beta-D-galactose residues in beta-D-galactosides.</text>
        <dbReference type="EC" id="3.2.1.23"/>
    </reaction>
</comment>
<dbReference type="Gene3D" id="2.70.98.10">
    <property type="match status" value="1"/>
</dbReference>
<evidence type="ECO:0000256" key="10">
    <source>
        <dbReference type="RuleBase" id="RU361154"/>
    </source>
</evidence>
<sequence>MHKKIILFSILLFSVLSSFAQKDWENEHVFEINKLAPRVASYSYSSVEKALEGDREKSRYISLNGKWHFEFVPKEELRSQDFMKADFDASKWDQIAVPSNWEMLGYGQPIYTNITYPFTPNILDTTLVYNWKGPQPPLPPKIYRDNPVGSYLKEFEIPVSWKADQSIILHFGGVTSAFYLWVNGEKVGYSQGSCLAAEFDITDFVQSGKNKLAVQVFRYSDGSYLEDQDMWRLSGIHRDVMLIAQPKIALNDFYVKTDFNDDLSAVKLRIRPALWMEGDVKKLPQLKLKGMLYDGQDNAVLTKPMQVGLKKVFEQRWPPRDMPKFGLLEADFKNPKLWSAETPNLYQLVLWIEDQNGKVVEARSHTLGFRTITFDENNALLVNQTPVKIMGVNRHDHHPTKGKAISREDMEEEVQLLKQYNFNAVRTSHYPNDPYFLELCNKYGLYVMDEANIECHHLGSYIPNQPSWVASMMSRVTRMVERDKNQPCVISWSLGNESGTGPAFAAAASWIKDFDPTRFIHYEGAQGDPTHPDYKEGDNVGYTSQNWESMANPRDAFYVDVVSRMYPNYAQVVHLSKNKNITRPIVLCEYMHAMGNSMGGLGEYWDYIRATPNVMGGFIWDFRDQGLVHKNEKGEEYYAYGGDFGDVPNDQNFCINGVFAPDLSPNPHAYEARYVFQPVSIQWSNKEQQEIEIKNRFSFTDLSGYTFEYSIQEEGKNIKEGQLSSISCTPLTATKINIPMEGIQWNPQKEYWINIEMKEGKDQLWWKKGNLVAYEQLQLKASEEVASQEVASGKVEVKKTASLFVLKGEKSTVEIDAKTGDLKSFTYNGKDLLSKPMQLNFWRPSVDNDVRGISAGPIGKSAKFWKDIDQRWTTVKVKSKKVGENALQIDVKKVLKDSVEVVVSYTVSDDAIDVTSELTRLCEVPNLIAFGVQFGIPKTYNHVAYYGNGPYESYEDRKRSNLMNVYAMETKDLYFPYIKPQETGNRTDTKWVSLSSEDNQLKLNSNSSFNFSIWPYSPEKIKRAKHQYELVEDDYFTVNVTAEQAGLGGTLSVTQPQYRMAKKTYSLSFSIQGEYLKKDIQY</sequence>
<dbReference type="Gene3D" id="3.20.20.80">
    <property type="entry name" value="Glycosidases"/>
    <property type="match status" value="1"/>
</dbReference>
<name>A0A7X9RRF8_9BACT</name>
<dbReference type="InterPro" id="IPR006101">
    <property type="entry name" value="Glyco_hydro_2"/>
</dbReference>
<dbReference type="PANTHER" id="PTHR46323:SF2">
    <property type="entry name" value="BETA-GALACTOSIDASE"/>
    <property type="match status" value="1"/>
</dbReference>
<reference evidence="13 14" key="1">
    <citation type="submission" date="2020-04" db="EMBL/GenBank/DDBJ databases">
        <title>Flammeovirga sp. SR4, a novel species isolated from seawater.</title>
        <authorList>
            <person name="Wang X."/>
        </authorList>
    </citation>
    <scope>NUCLEOTIDE SEQUENCE [LARGE SCALE GENOMIC DNA]</scope>
    <source>
        <strain evidence="13 14">ATCC 23126</strain>
    </source>
</reference>
<dbReference type="Pfam" id="PF16353">
    <property type="entry name" value="LacZ_4"/>
    <property type="match status" value="1"/>
</dbReference>
<proteinExistence type="inferred from homology"/>
<dbReference type="PROSITE" id="PS00719">
    <property type="entry name" value="GLYCOSYL_HYDROL_F2_1"/>
    <property type="match status" value="1"/>
</dbReference>
<dbReference type="InterPro" id="IPR013783">
    <property type="entry name" value="Ig-like_fold"/>
</dbReference>
<dbReference type="InterPro" id="IPR017853">
    <property type="entry name" value="GH"/>
</dbReference>
<protein>
    <recommendedName>
        <fullName evidence="5 10">Beta-galactosidase</fullName>
        <ecNumber evidence="5 10">3.2.1.23</ecNumber>
    </recommendedName>
    <alternativeName>
        <fullName evidence="9 10">Lactase</fullName>
    </alternativeName>
</protein>
<dbReference type="InterPro" id="IPR050347">
    <property type="entry name" value="Bact_Beta-galactosidase"/>
</dbReference>
<dbReference type="InterPro" id="IPR023230">
    <property type="entry name" value="Glyco_hydro_2_CS"/>
</dbReference>
<dbReference type="InterPro" id="IPR006104">
    <property type="entry name" value="Glyco_hydro_2_N"/>
</dbReference>
<dbReference type="InterPro" id="IPR008979">
    <property type="entry name" value="Galactose-bd-like_sf"/>
</dbReference>
<evidence type="ECO:0000256" key="11">
    <source>
        <dbReference type="SAM" id="SignalP"/>
    </source>
</evidence>
<comment type="caution">
    <text evidence="13">The sequence shown here is derived from an EMBL/GenBank/DDBJ whole genome shotgun (WGS) entry which is preliminary data.</text>
</comment>
<dbReference type="Gene3D" id="2.60.120.260">
    <property type="entry name" value="Galactose-binding domain-like"/>
    <property type="match status" value="1"/>
</dbReference>
<feature type="chain" id="PRO_5031350224" description="Beta-galactosidase" evidence="11">
    <location>
        <begin position="21"/>
        <end position="1082"/>
    </location>
</feature>
<evidence type="ECO:0000256" key="1">
    <source>
        <dbReference type="ARBA" id="ARBA00001412"/>
    </source>
</evidence>
<dbReference type="AlphaFoldDB" id="A0A7X9RRF8"/>
<dbReference type="Pfam" id="PF02836">
    <property type="entry name" value="Glyco_hydro_2_C"/>
    <property type="match status" value="1"/>
</dbReference>
<dbReference type="PANTHER" id="PTHR46323">
    <property type="entry name" value="BETA-GALACTOSIDASE"/>
    <property type="match status" value="1"/>
</dbReference>
<dbReference type="SUPFAM" id="SSF49785">
    <property type="entry name" value="Galactose-binding domain-like"/>
    <property type="match status" value="1"/>
</dbReference>
<keyword evidence="6 10" id="KW-0378">Hydrolase</keyword>
<dbReference type="InterPro" id="IPR036156">
    <property type="entry name" value="Beta-gal/glucu_dom_sf"/>
</dbReference>
<evidence type="ECO:0000256" key="2">
    <source>
        <dbReference type="ARBA" id="ARBA00001913"/>
    </source>
</evidence>
<dbReference type="Pfam" id="PF00703">
    <property type="entry name" value="Glyco_hydro_2"/>
    <property type="match status" value="1"/>
</dbReference>
<gene>
    <name evidence="13" type="ORF">HHU12_07580</name>
</gene>
<dbReference type="SUPFAM" id="SSF74650">
    <property type="entry name" value="Galactose mutarotase-like"/>
    <property type="match status" value="1"/>
</dbReference>
<dbReference type="GO" id="GO:0030246">
    <property type="term" value="F:carbohydrate binding"/>
    <property type="evidence" value="ECO:0007669"/>
    <property type="project" value="InterPro"/>
</dbReference>
<evidence type="ECO:0000256" key="9">
    <source>
        <dbReference type="ARBA" id="ARBA00032230"/>
    </source>
</evidence>
<dbReference type="InterPro" id="IPR006103">
    <property type="entry name" value="Glyco_hydro_2_cat"/>
</dbReference>
<dbReference type="InterPro" id="IPR004199">
    <property type="entry name" value="B-gal_small/dom_5"/>
</dbReference>
<feature type="domain" description="Beta galactosidase small chain/" evidence="12">
    <location>
        <begin position="805"/>
        <end position="1072"/>
    </location>
</feature>
<dbReference type="GO" id="GO:0004565">
    <property type="term" value="F:beta-galactosidase activity"/>
    <property type="evidence" value="ECO:0007669"/>
    <property type="project" value="UniProtKB-EC"/>
</dbReference>
<evidence type="ECO:0000256" key="7">
    <source>
        <dbReference type="ARBA" id="ARBA00022837"/>
    </source>
</evidence>
<dbReference type="EC" id="3.2.1.23" evidence="5 10"/>
<evidence type="ECO:0000313" key="14">
    <source>
        <dbReference type="Proteomes" id="UP000576082"/>
    </source>
</evidence>
<dbReference type="Pfam" id="PF02837">
    <property type="entry name" value="Glyco_hydro_2_N"/>
    <property type="match status" value="1"/>
</dbReference>
<dbReference type="SMART" id="SM01038">
    <property type="entry name" value="Bgal_small_N"/>
    <property type="match status" value="1"/>
</dbReference>
<dbReference type="Gene3D" id="2.60.40.10">
    <property type="entry name" value="Immunoglobulins"/>
    <property type="match status" value="2"/>
</dbReference>
<evidence type="ECO:0000256" key="5">
    <source>
        <dbReference type="ARBA" id="ARBA00012756"/>
    </source>
</evidence>
<comment type="cofactor">
    <cofactor evidence="2">
        <name>Ca(2+)</name>
        <dbReference type="ChEBI" id="CHEBI:29108"/>
    </cofactor>
</comment>
<dbReference type="EMBL" id="JABANE010000015">
    <property type="protein sequence ID" value="NME67818.1"/>
    <property type="molecule type" value="Genomic_DNA"/>
</dbReference>
<dbReference type="Proteomes" id="UP000576082">
    <property type="component" value="Unassembled WGS sequence"/>
</dbReference>
<organism evidence="13 14">
    <name type="scientific">Flammeovirga aprica JL-4</name>
    <dbReference type="NCBI Taxonomy" id="694437"/>
    <lineage>
        <taxon>Bacteria</taxon>
        <taxon>Pseudomonadati</taxon>
        <taxon>Bacteroidota</taxon>
        <taxon>Cytophagia</taxon>
        <taxon>Cytophagales</taxon>
        <taxon>Flammeovirgaceae</taxon>
        <taxon>Flammeovirga</taxon>
    </lineage>
</organism>
<dbReference type="InterPro" id="IPR011013">
    <property type="entry name" value="Gal_mutarotase_sf_dom"/>
</dbReference>
<evidence type="ECO:0000313" key="13">
    <source>
        <dbReference type="EMBL" id="NME67818.1"/>
    </source>
</evidence>
<feature type="signal peptide" evidence="11">
    <location>
        <begin position="1"/>
        <end position="20"/>
    </location>
</feature>
<keyword evidence="7" id="KW-0106">Calcium</keyword>
<evidence type="ECO:0000256" key="8">
    <source>
        <dbReference type="ARBA" id="ARBA00023295"/>
    </source>
</evidence>
<dbReference type="PRINTS" id="PR00132">
    <property type="entry name" value="GLHYDRLASE2"/>
</dbReference>
<dbReference type="GO" id="GO:0009341">
    <property type="term" value="C:beta-galactosidase complex"/>
    <property type="evidence" value="ECO:0007669"/>
    <property type="project" value="InterPro"/>
</dbReference>